<dbReference type="InterPro" id="IPR036322">
    <property type="entry name" value="WD40_repeat_dom_sf"/>
</dbReference>
<evidence type="ECO:0000313" key="5">
    <source>
        <dbReference type="EMBL" id="CDS02031.1"/>
    </source>
</evidence>
<feature type="region of interest" description="Disordered" evidence="4">
    <location>
        <begin position="325"/>
        <end position="390"/>
    </location>
</feature>
<dbReference type="InterPro" id="IPR040324">
    <property type="entry name" value="WDR44/Dgr2"/>
</dbReference>
<feature type="compositionally biased region" description="Low complexity" evidence="4">
    <location>
        <begin position="247"/>
        <end position="260"/>
    </location>
</feature>
<feature type="compositionally biased region" description="Low complexity" evidence="4">
    <location>
        <begin position="417"/>
        <end position="432"/>
    </location>
</feature>
<feature type="compositionally biased region" description="Low complexity" evidence="4">
    <location>
        <begin position="141"/>
        <end position="161"/>
    </location>
</feature>
<feature type="compositionally biased region" description="Low complexity" evidence="4">
    <location>
        <begin position="214"/>
        <end position="225"/>
    </location>
</feature>
<feature type="region of interest" description="Disordered" evidence="4">
    <location>
        <begin position="124"/>
        <end position="290"/>
    </location>
</feature>
<feature type="compositionally biased region" description="Polar residues" evidence="4">
    <location>
        <begin position="367"/>
        <end position="382"/>
    </location>
</feature>
<dbReference type="InterPro" id="IPR001680">
    <property type="entry name" value="WD40_rpt"/>
</dbReference>
<feature type="compositionally biased region" description="Polar residues" evidence="4">
    <location>
        <begin position="268"/>
        <end position="277"/>
    </location>
</feature>
<evidence type="ECO:0000256" key="3">
    <source>
        <dbReference type="PROSITE-ProRule" id="PRU00221"/>
    </source>
</evidence>
<keyword evidence="6" id="KW-1185">Reference proteome</keyword>
<evidence type="ECO:0000256" key="4">
    <source>
        <dbReference type="SAM" id="MobiDB-lite"/>
    </source>
</evidence>
<feature type="region of interest" description="Disordered" evidence="4">
    <location>
        <begin position="409"/>
        <end position="460"/>
    </location>
</feature>
<accession>A0A0F7RYD1</accession>
<keyword evidence="2" id="KW-0677">Repeat</keyword>
<organism evidence="5 6">
    <name type="scientific">Sporisorium scitamineum</name>
    <dbReference type="NCBI Taxonomy" id="49012"/>
    <lineage>
        <taxon>Eukaryota</taxon>
        <taxon>Fungi</taxon>
        <taxon>Dikarya</taxon>
        <taxon>Basidiomycota</taxon>
        <taxon>Ustilaginomycotina</taxon>
        <taxon>Ustilaginomycetes</taxon>
        <taxon>Ustilaginales</taxon>
        <taxon>Ustilaginaceae</taxon>
        <taxon>Sporisorium</taxon>
    </lineage>
</organism>
<dbReference type="PANTHER" id="PTHR14221">
    <property type="entry name" value="WD REPEAT DOMAIN 44"/>
    <property type="match status" value="1"/>
</dbReference>
<dbReference type="SMART" id="SM00320">
    <property type="entry name" value="WD40"/>
    <property type="match status" value="6"/>
</dbReference>
<protein>
    <recommendedName>
        <fullName evidence="7">WD repeat-containing protein 44</fullName>
    </recommendedName>
</protein>
<feature type="region of interest" description="Disordered" evidence="4">
    <location>
        <begin position="24"/>
        <end position="79"/>
    </location>
</feature>
<dbReference type="Proteomes" id="UP000242770">
    <property type="component" value="Unassembled WGS sequence"/>
</dbReference>
<feature type="repeat" description="WD" evidence="3">
    <location>
        <begin position="594"/>
        <end position="636"/>
    </location>
</feature>
<feature type="compositionally biased region" description="Polar residues" evidence="4">
    <location>
        <begin position="130"/>
        <end position="140"/>
    </location>
</feature>
<dbReference type="AlphaFoldDB" id="A0A0F7RYD1"/>
<dbReference type="STRING" id="49012.A0A0F7RYD1"/>
<reference evidence="6" key="1">
    <citation type="submission" date="2014-06" db="EMBL/GenBank/DDBJ databases">
        <authorList>
            <person name="Berkman P.J."/>
        </authorList>
    </citation>
    <scope>NUCLEOTIDE SEQUENCE [LARGE SCALE GENOMIC DNA]</scope>
</reference>
<dbReference type="InterPro" id="IPR019775">
    <property type="entry name" value="WD40_repeat_CS"/>
</dbReference>
<dbReference type="EMBL" id="CCFA01004889">
    <property type="protein sequence ID" value="CDS02031.1"/>
    <property type="molecule type" value="Genomic_DNA"/>
</dbReference>
<evidence type="ECO:0008006" key="7">
    <source>
        <dbReference type="Google" id="ProtNLM"/>
    </source>
</evidence>
<dbReference type="Pfam" id="PF00400">
    <property type="entry name" value="WD40"/>
    <property type="match status" value="4"/>
</dbReference>
<dbReference type="PANTHER" id="PTHR14221:SF0">
    <property type="entry name" value="WD REPEAT-CONTAINING PROTEIN 44"/>
    <property type="match status" value="1"/>
</dbReference>
<evidence type="ECO:0000256" key="1">
    <source>
        <dbReference type="ARBA" id="ARBA00022574"/>
    </source>
</evidence>
<gene>
    <name evidence="5" type="primary">SSCI80650.1</name>
</gene>
<dbReference type="PROSITE" id="PS50294">
    <property type="entry name" value="WD_REPEATS_REGION"/>
    <property type="match status" value="2"/>
</dbReference>
<proteinExistence type="predicted"/>
<feature type="compositionally biased region" description="Low complexity" evidence="4">
    <location>
        <begin position="326"/>
        <end position="342"/>
    </location>
</feature>
<dbReference type="InterPro" id="IPR015943">
    <property type="entry name" value="WD40/YVTN_repeat-like_dom_sf"/>
</dbReference>
<feature type="compositionally biased region" description="Low complexity" evidence="4">
    <location>
        <begin position="46"/>
        <end position="61"/>
    </location>
</feature>
<sequence>MTTLEYHPGFGSVSADAVQYNHLPSTHDTSIPVPHIRFPSTPPHSRPTLTPSSSSSSSNPSYDPCDALDSPSTPPANRFSRFRLPRLSLWGRTTSDTLACDTFSSLSTPNDFASDLDKLQLSQRRPRSLHLSTDTDGQCLTSHAESPSHPSSSSSSTSGASMTMFAVDEPVPPLPMSSPKLGSVRRLGGGLFASSASPITKPEPRRGRPQTADPTTPRFSTSPSSQFASWSELMHAPTPPNRTTTFSSISSASCSSCSRPSVKKVRSQDSIRSSTSARPLDFEPSTLHSHSTIPVPRLIKTKLRSKSKPSVEHDFDSIFLAQELHASSPSSTKSAPPARSPSCMRNDLSSRFGAENRHKRSSLIARRSTSPHAVQRNPSSESVPLDVHTSAEHHDADWAHAQRGRIDRQLSTGSHLTTASSNTTSSSEAAEALPPRSPRLTGESEISGDSRAKPTKQSKRKTYALQFSLDGRYLAAAGSDHFIRVYEVISSPSDRADEIELAQMHRAEESCHRKMSSVCSQSVCSTGRSQAKAEARAATAELAPVFKSTPVHVFAGHTGDVLDLSWSKNNFLLSCSSDKTARLWHPNRSECLCTFSTSAIVSSVDFHPVDDRFLVTGGLDGKLRLWNISARRVQSINDVPGVITAVAFSASGAAVCVGTHSGSLVTFACTETLSYLSAVTVKSAAAAKSTQASKITSIQPIKLDPVSDAGSTAEKAESEHMTITSNDSRVRIYSIASRRLISRFKSTSYMNRSSQIRATSSSDSQYIISGSEDASIHIWSVATTTPLLTNLLSGIKRNKSILKQAEPDAGDNSTCRSWTAGSGSVRCAIFAPAATAQLLGLAHDPLEMEGRIVVSTDDSNAVRVWRSDPQGRLF</sequence>
<feature type="repeat" description="WD" evidence="3">
    <location>
        <begin position="761"/>
        <end position="789"/>
    </location>
</feature>
<dbReference type="SUPFAM" id="SSF50978">
    <property type="entry name" value="WD40 repeat-like"/>
    <property type="match status" value="1"/>
</dbReference>
<name>A0A0F7RYD1_9BASI</name>
<evidence type="ECO:0000256" key="2">
    <source>
        <dbReference type="ARBA" id="ARBA00022737"/>
    </source>
</evidence>
<dbReference type="PROSITE" id="PS00678">
    <property type="entry name" value="WD_REPEATS_1"/>
    <property type="match status" value="1"/>
</dbReference>
<keyword evidence="1 3" id="KW-0853">WD repeat</keyword>
<dbReference type="Gene3D" id="2.130.10.10">
    <property type="entry name" value="YVTN repeat-like/Quinoprotein amine dehydrogenase"/>
    <property type="match status" value="1"/>
</dbReference>
<evidence type="ECO:0000313" key="6">
    <source>
        <dbReference type="Proteomes" id="UP000242770"/>
    </source>
</evidence>
<feature type="repeat" description="WD" evidence="3">
    <location>
        <begin position="554"/>
        <end position="594"/>
    </location>
</feature>
<dbReference type="PROSITE" id="PS50082">
    <property type="entry name" value="WD_REPEATS_2"/>
    <property type="match status" value="3"/>
</dbReference>
<dbReference type="InterPro" id="IPR020472">
    <property type="entry name" value="WD40_PAC1"/>
</dbReference>
<dbReference type="PRINTS" id="PR00320">
    <property type="entry name" value="GPROTEINBRPT"/>
</dbReference>